<dbReference type="OMA" id="HTRQRCP"/>
<sequence>MYKRRVRILFWHPTDPAKARYATTLAESLGADWLEARSEETDHDWPDLLIALDCHTAPPIFRAAHTQCKCWPLVAQDIWEDAVHKRILGMIGGLHLLARMDRSGAPSGAAAPLGKTSAPD</sequence>
<reference evidence="1 2" key="1">
    <citation type="submission" date="2018-06" db="EMBL/GenBank/DDBJ databases">
        <title>Draft sequence of Acidithiobacillus ferrooxidans CCM 4253.</title>
        <authorList>
            <person name="Moya-Beltran A."/>
            <person name="Castro M."/>
            <person name="Covarrubias P.C."/>
            <person name="Issotta F."/>
            <person name="Janiczek O."/>
            <person name="Mandl M."/>
            <person name="Kucera J."/>
            <person name="Quatrini R."/>
        </authorList>
    </citation>
    <scope>NUCLEOTIDE SEQUENCE [LARGE SCALE GENOMIC DNA]</scope>
    <source>
        <strain evidence="1 2">CCM 4253</strain>
    </source>
</reference>
<comment type="caution">
    <text evidence="1">The sequence shown here is derived from an EMBL/GenBank/DDBJ whole genome shotgun (WGS) entry which is preliminary data.</text>
</comment>
<proteinExistence type="predicted"/>
<evidence type="ECO:0000313" key="1">
    <source>
        <dbReference type="EMBL" id="PZD80567.1"/>
    </source>
</evidence>
<dbReference type="AlphaFoldDB" id="A0A2W1KMP3"/>
<name>A0A2W1KMP3_ACIFR</name>
<evidence type="ECO:0000313" key="2">
    <source>
        <dbReference type="Proteomes" id="UP000248886"/>
    </source>
</evidence>
<gene>
    <name evidence="1" type="ORF">DN052_08955</name>
</gene>
<protein>
    <submittedName>
        <fullName evidence="1">Uncharacterized protein</fullName>
    </submittedName>
</protein>
<dbReference type="RefSeq" id="WP_009569361.1">
    <property type="nucleotide sequence ID" value="NZ_AP025160.1"/>
</dbReference>
<dbReference type="EMBL" id="QKQP01000005">
    <property type="protein sequence ID" value="PZD80567.1"/>
    <property type="molecule type" value="Genomic_DNA"/>
</dbReference>
<organism evidence="1 2">
    <name type="scientific">Acidithiobacillus ferrooxidans</name>
    <name type="common">Thiobacillus ferrooxidans</name>
    <dbReference type="NCBI Taxonomy" id="920"/>
    <lineage>
        <taxon>Bacteria</taxon>
        <taxon>Pseudomonadati</taxon>
        <taxon>Pseudomonadota</taxon>
        <taxon>Acidithiobacillia</taxon>
        <taxon>Acidithiobacillales</taxon>
        <taxon>Acidithiobacillaceae</taxon>
        <taxon>Acidithiobacillus</taxon>
    </lineage>
</organism>
<dbReference type="Proteomes" id="UP000248886">
    <property type="component" value="Unassembled WGS sequence"/>
</dbReference>
<dbReference type="GeneID" id="65281573"/>
<accession>A0A2W1KMP3</accession>
<dbReference type="OrthoDB" id="5298252at2"/>